<organism evidence="2">
    <name type="scientific">marine sediment metagenome</name>
    <dbReference type="NCBI Taxonomy" id="412755"/>
    <lineage>
        <taxon>unclassified sequences</taxon>
        <taxon>metagenomes</taxon>
        <taxon>ecological metagenomes</taxon>
    </lineage>
</organism>
<dbReference type="EMBL" id="LAZR01033071">
    <property type="protein sequence ID" value="KKL49134.1"/>
    <property type="molecule type" value="Genomic_DNA"/>
</dbReference>
<dbReference type="InterPro" id="IPR036188">
    <property type="entry name" value="FAD/NAD-bd_sf"/>
</dbReference>
<accession>A0A0F9CJ21</accession>
<dbReference type="SUPFAM" id="SSF51971">
    <property type="entry name" value="Nucleotide-binding domain"/>
    <property type="match status" value="1"/>
</dbReference>
<dbReference type="InterPro" id="IPR006076">
    <property type="entry name" value="FAD-dep_OxRdtase"/>
</dbReference>
<evidence type="ECO:0000259" key="1">
    <source>
        <dbReference type="Pfam" id="PF01266"/>
    </source>
</evidence>
<dbReference type="Pfam" id="PF01266">
    <property type="entry name" value="DAO"/>
    <property type="match status" value="1"/>
</dbReference>
<dbReference type="AlphaFoldDB" id="A0A0F9CJ21"/>
<dbReference type="Gene3D" id="3.50.50.60">
    <property type="entry name" value="FAD/NAD(P)-binding domain"/>
    <property type="match status" value="1"/>
</dbReference>
<reference evidence="2" key="1">
    <citation type="journal article" date="2015" name="Nature">
        <title>Complex archaea that bridge the gap between prokaryotes and eukaryotes.</title>
        <authorList>
            <person name="Spang A."/>
            <person name="Saw J.H."/>
            <person name="Jorgensen S.L."/>
            <person name="Zaremba-Niedzwiedzka K."/>
            <person name="Martijn J."/>
            <person name="Lind A.E."/>
            <person name="van Eijk R."/>
            <person name="Schleper C."/>
            <person name="Guy L."/>
            <person name="Ettema T.J."/>
        </authorList>
    </citation>
    <scope>NUCLEOTIDE SEQUENCE</scope>
</reference>
<comment type="caution">
    <text evidence="2">The sequence shown here is derived from an EMBL/GenBank/DDBJ whole genome shotgun (WGS) entry which is preliminary data.</text>
</comment>
<name>A0A0F9CJ21_9ZZZZ</name>
<proteinExistence type="predicted"/>
<gene>
    <name evidence="2" type="ORF">LCGC14_2318530</name>
</gene>
<protein>
    <recommendedName>
        <fullName evidence="1">FAD dependent oxidoreductase domain-containing protein</fullName>
    </recommendedName>
</protein>
<evidence type="ECO:0000313" key="2">
    <source>
        <dbReference type="EMBL" id="KKL49134.1"/>
    </source>
</evidence>
<feature type="non-terminal residue" evidence="2">
    <location>
        <position position="41"/>
    </location>
</feature>
<sequence length="41" mass="3962">MATGAGMEVTVRGAGIFGLSIAWACLRRGAAVTLVDPGGAG</sequence>
<feature type="domain" description="FAD dependent oxidoreductase" evidence="1">
    <location>
        <begin position="9"/>
        <end position="40"/>
    </location>
</feature>